<dbReference type="InterPro" id="IPR016181">
    <property type="entry name" value="Acyl_CoA_acyltransferase"/>
</dbReference>
<evidence type="ECO:0000259" key="2">
    <source>
        <dbReference type="PROSITE" id="PS51186"/>
    </source>
</evidence>
<dbReference type="PANTHER" id="PTHR13947">
    <property type="entry name" value="GNAT FAMILY N-ACETYLTRANSFERASE"/>
    <property type="match status" value="1"/>
</dbReference>
<dbReference type="CDD" id="cd04301">
    <property type="entry name" value="NAT_SF"/>
    <property type="match status" value="1"/>
</dbReference>
<gene>
    <name evidence="3" type="ORF">UFOPK2106_00335</name>
    <name evidence="4" type="ORF">UFOPK2328_00637</name>
</gene>
<dbReference type="AlphaFoldDB" id="A0A6J6MFB2"/>
<proteinExistence type="predicted"/>
<evidence type="ECO:0000313" key="4">
    <source>
        <dbReference type="EMBL" id="CAB4672596.1"/>
    </source>
</evidence>
<dbReference type="EMBL" id="CAEZVS010000028">
    <property type="protein sequence ID" value="CAB4632444.1"/>
    <property type="molecule type" value="Genomic_DNA"/>
</dbReference>
<reference evidence="4" key="1">
    <citation type="submission" date="2020-05" db="EMBL/GenBank/DDBJ databases">
        <authorList>
            <person name="Chiriac C."/>
            <person name="Salcher M."/>
            <person name="Ghai R."/>
            <person name="Kavagutti S V."/>
        </authorList>
    </citation>
    <scope>NUCLEOTIDE SEQUENCE</scope>
</reference>
<dbReference type="Pfam" id="PF00583">
    <property type="entry name" value="Acetyltransf_1"/>
    <property type="match status" value="1"/>
</dbReference>
<sequence length="150" mass="16024">MDLSVRVALASDLPALLSLDAECFPQGNIDLEPAPAGEIEAGVEDGGVFVASFNSEIVGMLQLDKVSSNEWELLTLAITSSHRGQGVGRALMDRLLAELAKSPYLVAVSCLTSPNNLAMQALLESYGFVQVGLMADYFGPGKHRLKFQLN</sequence>
<organism evidence="4">
    <name type="scientific">freshwater metagenome</name>
    <dbReference type="NCBI Taxonomy" id="449393"/>
    <lineage>
        <taxon>unclassified sequences</taxon>
        <taxon>metagenomes</taxon>
        <taxon>ecological metagenomes</taxon>
    </lineage>
</organism>
<name>A0A6J6MFB2_9ZZZZ</name>
<accession>A0A6J6MFB2</accession>
<dbReference type="SUPFAM" id="SSF55729">
    <property type="entry name" value="Acyl-CoA N-acyltransferases (Nat)"/>
    <property type="match status" value="1"/>
</dbReference>
<dbReference type="Gene3D" id="3.40.630.30">
    <property type="match status" value="1"/>
</dbReference>
<feature type="domain" description="N-acetyltransferase" evidence="2">
    <location>
        <begin position="3"/>
        <end position="150"/>
    </location>
</feature>
<evidence type="ECO:0000313" key="3">
    <source>
        <dbReference type="EMBL" id="CAB4632444.1"/>
    </source>
</evidence>
<dbReference type="EMBL" id="CAEZWX010000086">
    <property type="protein sequence ID" value="CAB4672596.1"/>
    <property type="molecule type" value="Genomic_DNA"/>
</dbReference>
<protein>
    <submittedName>
        <fullName evidence="4">Unannotated protein</fullName>
    </submittedName>
</protein>
<dbReference type="PANTHER" id="PTHR13947:SF37">
    <property type="entry name" value="LD18367P"/>
    <property type="match status" value="1"/>
</dbReference>
<keyword evidence="1" id="KW-0808">Transferase</keyword>
<dbReference type="InterPro" id="IPR000182">
    <property type="entry name" value="GNAT_dom"/>
</dbReference>
<dbReference type="GO" id="GO:0008080">
    <property type="term" value="F:N-acetyltransferase activity"/>
    <property type="evidence" value="ECO:0007669"/>
    <property type="project" value="InterPro"/>
</dbReference>
<dbReference type="PROSITE" id="PS51186">
    <property type="entry name" value="GNAT"/>
    <property type="match status" value="1"/>
</dbReference>
<evidence type="ECO:0000256" key="1">
    <source>
        <dbReference type="ARBA" id="ARBA00022679"/>
    </source>
</evidence>
<dbReference type="InterPro" id="IPR050769">
    <property type="entry name" value="NAT_camello-type"/>
</dbReference>